<sequence length="126" mass="13895">MSITYRLSLCIAIPCGSPITWFVKVSRKPPVSEKIEILPDLLATYKKPVFSSIATPLGSQIPPTSTKSFISSYLGTMCTSITSPTLEVTSFKCLESQRKIIRLSGCGFQISSVFVRDLLGFLIEFH</sequence>
<proteinExistence type="predicted"/>
<comment type="caution">
    <text evidence="1">The sequence shown here is derived from an EMBL/GenBank/DDBJ whole genome shotgun (WGS) entry which is preliminary data.</text>
</comment>
<protein>
    <submittedName>
        <fullName evidence="1">Uncharacterized protein</fullName>
    </submittedName>
</protein>
<name>A0AAV7JDN2_9METZ</name>
<evidence type="ECO:0000313" key="2">
    <source>
        <dbReference type="Proteomes" id="UP001165289"/>
    </source>
</evidence>
<reference evidence="1 2" key="1">
    <citation type="journal article" date="2023" name="BMC Biol.">
        <title>The compact genome of the sponge Oopsacas minuta (Hexactinellida) is lacking key metazoan core genes.</title>
        <authorList>
            <person name="Santini S."/>
            <person name="Schenkelaars Q."/>
            <person name="Jourda C."/>
            <person name="Duchesne M."/>
            <person name="Belahbib H."/>
            <person name="Rocher C."/>
            <person name="Selva M."/>
            <person name="Riesgo A."/>
            <person name="Vervoort M."/>
            <person name="Leys S.P."/>
            <person name="Kodjabachian L."/>
            <person name="Le Bivic A."/>
            <person name="Borchiellini C."/>
            <person name="Claverie J.M."/>
            <person name="Renard E."/>
        </authorList>
    </citation>
    <scope>NUCLEOTIDE SEQUENCE [LARGE SCALE GENOMIC DNA]</scope>
    <source>
        <strain evidence="1">SPO-2</strain>
    </source>
</reference>
<dbReference type="EMBL" id="JAKMXF010000350">
    <property type="protein sequence ID" value="KAI6646887.1"/>
    <property type="molecule type" value="Genomic_DNA"/>
</dbReference>
<dbReference type="Proteomes" id="UP001165289">
    <property type="component" value="Unassembled WGS sequence"/>
</dbReference>
<dbReference type="AlphaFoldDB" id="A0AAV7JDN2"/>
<gene>
    <name evidence="1" type="ORF">LOD99_9079</name>
</gene>
<accession>A0AAV7JDN2</accession>
<evidence type="ECO:0000313" key="1">
    <source>
        <dbReference type="EMBL" id="KAI6646887.1"/>
    </source>
</evidence>
<organism evidence="1 2">
    <name type="scientific">Oopsacas minuta</name>
    <dbReference type="NCBI Taxonomy" id="111878"/>
    <lineage>
        <taxon>Eukaryota</taxon>
        <taxon>Metazoa</taxon>
        <taxon>Porifera</taxon>
        <taxon>Hexactinellida</taxon>
        <taxon>Hexasterophora</taxon>
        <taxon>Lyssacinosida</taxon>
        <taxon>Leucopsacidae</taxon>
        <taxon>Oopsacas</taxon>
    </lineage>
</organism>
<keyword evidence="2" id="KW-1185">Reference proteome</keyword>